<keyword evidence="3" id="KW-1185">Reference proteome</keyword>
<evidence type="ECO:0000259" key="1">
    <source>
        <dbReference type="Pfam" id="PF23155"/>
    </source>
</evidence>
<organism evidence="2 3">
    <name type="scientific">Gomphillus americanus</name>
    <dbReference type="NCBI Taxonomy" id="1940652"/>
    <lineage>
        <taxon>Eukaryota</taxon>
        <taxon>Fungi</taxon>
        <taxon>Dikarya</taxon>
        <taxon>Ascomycota</taxon>
        <taxon>Pezizomycotina</taxon>
        <taxon>Lecanoromycetes</taxon>
        <taxon>OSLEUM clade</taxon>
        <taxon>Ostropomycetidae</taxon>
        <taxon>Ostropales</taxon>
        <taxon>Graphidaceae</taxon>
        <taxon>Gomphilloideae</taxon>
        <taxon>Gomphillus</taxon>
    </lineage>
</organism>
<dbReference type="Pfam" id="PF23155">
    <property type="entry name" value="DUF7053"/>
    <property type="match status" value="1"/>
</dbReference>
<proteinExistence type="predicted"/>
<feature type="domain" description="DUF7053" evidence="1">
    <location>
        <begin position="71"/>
        <end position="159"/>
    </location>
</feature>
<dbReference type="EMBL" id="CAJPDQ010000011">
    <property type="protein sequence ID" value="CAF9916409.1"/>
    <property type="molecule type" value="Genomic_DNA"/>
</dbReference>
<gene>
    <name evidence="2" type="ORF">GOMPHAMPRED_000996</name>
</gene>
<comment type="caution">
    <text evidence="2">The sequence shown here is derived from an EMBL/GenBank/DDBJ whole genome shotgun (WGS) entry which is preliminary data.</text>
</comment>
<sequence>MDLDAHLDSKTLMGRQTLPLLPRRSTNNADLSDWLFNETRRYVANVDIGPRGSRSSSEWDVEFWSVEISHPMGKMFGKLRYSAAFINTVDGVSIIVEVPGGFGMRSWTRYSVRPAVLGQGYELIEDIKLQCPYGFGGFTKKEIEKSHPEAHRKIMDNLKKEKQQWI</sequence>
<accession>A0A8H3F3M2</accession>
<name>A0A8H3F3M2_9LECA</name>
<dbReference type="Proteomes" id="UP000664169">
    <property type="component" value="Unassembled WGS sequence"/>
</dbReference>
<dbReference type="AlphaFoldDB" id="A0A8H3F3M2"/>
<evidence type="ECO:0000313" key="3">
    <source>
        <dbReference type="Proteomes" id="UP000664169"/>
    </source>
</evidence>
<dbReference type="InterPro" id="IPR055481">
    <property type="entry name" value="DUF7053"/>
</dbReference>
<reference evidence="2" key="1">
    <citation type="submission" date="2021-03" db="EMBL/GenBank/DDBJ databases">
        <authorList>
            <person name="Tagirdzhanova G."/>
        </authorList>
    </citation>
    <scope>NUCLEOTIDE SEQUENCE</scope>
</reference>
<evidence type="ECO:0000313" key="2">
    <source>
        <dbReference type="EMBL" id="CAF9916409.1"/>
    </source>
</evidence>
<protein>
    <recommendedName>
        <fullName evidence="1">DUF7053 domain-containing protein</fullName>
    </recommendedName>
</protein>